<reference evidence="1 2" key="1">
    <citation type="journal article" date="2007" name="ISME J.">
        <title>Sequence-based analysis of pQBR103; a representative of a unique, transfer-proficient mega plasmid resident in the microbial community of sugar beet.</title>
        <authorList>
            <person name="Tett A."/>
            <person name="Spiers A.J."/>
            <person name="Crossman L.C."/>
            <person name="Ager D."/>
            <person name="Ciric L."/>
            <person name="Dow J.M."/>
            <person name="Fry J.C."/>
            <person name="Harris D."/>
            <person name="Lilley A."/>
            <person name="Oliver A."/>
            <person name="Parkhill J."/>
            <person name="Quail M.A."/>
            <person name="Rainey P.B."/>
            <person name="Saunders N.J."/>
            <person name="Seeger K."/>
            <person name="Snyder L.A.S."/>
            <person name="Squares R."/>
            <person name="Thomas C.M."/>
            <person name="Turner S.L."/>
            <person name="Zhang X.-X."/>
            <person name="Field D."/>
            <person name="Bailey M.J."/>
        </authorList>
    </citation>
    <scope>NUCLEOTIDE SEQUENCE [LARGE SCALE GENOMIC DNA]</scope>
    <source>
        <strain evidence="1 2">SBW25</strain>
    </source>
</reference>
<protein>
    <submittedName>
        <fullName evidence="1">Uncharacterized protein</fullName>
    </submittedName>
</protein>
<keyword evidence="1" id="KW-0614">Plasmid</keyword>
<gene>
    <name evidence="1" type="ordered locus">pQBR0417</name>
</gene>
<geneLocation type="plasmid" evidence="1 2">
    <name>pQBR103</name>
</geneLocation>
<organism evidence="1 2">
    <name type="scientific">Pseudomonas fluorescens (strain SBW25)</name>
    <dbReference type="NCBI Taxonomy" id="216595"/>
    <lineage>
        <taxon>Bacteria</taxon>
        <taxon>Pseudomonadati</taxon>
        <taxon>Pseudomonadota</taxon>
        <taxon>Gammaproteobacteria</taxon>
        <taxon>Pseudomonadales</taxon>
        <taxon>Pseudomonadaceae</taxon>
        <taxon>Pseudomonas</taxon>
    </lineage>
</organism>
<name>A4V7W3_PSEFS</name>
<sequence length="221" mass="23898">MPTQAHQALYYPHPSLLCGLSSLIRSRGLGNAAVIDGHVFFHLEHTPILHCAQITDGCASCSPIRALIGADDLDMMKITESVGRFVESPGRFCPKSKGLVKTYLAEWSNQVARASCAVETVLKIFDALLEVENWLSSDGPGACVITGGIVIWTAGRHGMSDLHLAVNIGERPNPDMTTAHRWDAISGASNAELEHLLASLELWSKSPSIWSFQGRKVPSVV</sequence>
<dbReference type="RefSeq" id="WP_011923224.1">
    <property type="nucleotide sequence ID" value="NC_009444.1"/>
</dbReference>
<dbReference type="AlphaFoldDB" id="A4V7W3"/>
<evidence type="ECO:0000313" key="1">
    <source>
        <dbReference type="EMBL" id="CAM96449.1"/>
    </source>
</evidence>
<dbReference type="EMBL" id="AM235768">
    <property type="protein sequence ID" value="CAM96449.1"/>
    <property type="molecule type" value="Genomic_DNA"/>
</dbReference>
<accession>A4V7W3</accession>
<proteinExistence type="predicted"/>
<dbReference type="Proteomes" id="UP000002332">
    <property type="component" value="Plasmid pQBR103"/>
</dbReference>
<evidence type="ECO:0000313" key="2">
    <source>
        <dbReference type="Proteomes" id="UP000002332"/>
    </source>
</evidence>